<dbReference type="InterPro" id="IPR045055">
    <property type="entry name" value="DNA2/NAM7-like"/>
</dbReference>
<reference evidence="2" key="1">
    <citation type="submission" date="2022-07" db="EMBL/GenBank/DDBJ databases">
        <title>Genome Sequence of Leucocoprinus birnbaumii.</title>
        <authorList>
            <person name="Buettner E."/>
        </authorList>
    </citation>
    <scope>NUCLEOTIDE SEQUENCE</scope>
    <source>
        <strain evidence="2">VT141</strain>
    </source>
</reference>
<feature type="domain" description="DNA2/NAM7 helicase-like C-terminal" evidence="1">
    <location>
        <begin position="569"/>
        <end position="733"/>
    </location>
</feature>
<dbReference type="PANTHER" id="PTHR10887">
    <property type="entry name" value="DNA2/NAM7 HELICASE FAMILY"/>
    <property type="match status" value="1"/>
</dbReference>
<dbReference type="Pfam" id="PF13087">
    <property type="entry name" value="AAA_12"/>
    <property type="match status" value="1"/>
</dbReference>
<dbReference type="InterPro" id="IPR047187">
    <property type="entry name" value="SF1_C_Upf1"/>
</dbReference>
<accession>A0AAD5VUS0</accession>
<dbReference type="CDD" id="cd18808">
    <property type="entry name" value="SF1_C_Upf1"/>
    <property type="match status" value="1"/>
</dbReference>
<dbReference type="CDD" id="cd17934">
    <property type="entry name" value="DEXXQc_Upf1-like"/>
    <property type="match status" value="1"/>
</dbReference>
<dbReference type="InterPro" id="IPR027417">
    <property type="entry name" value="P-loop_NTPase"/>
</dbReference>
<name>A0AAD5VUS0_9AGAR</name>
<evidence type="ECO:0000259" key="1">
    <source>
        <dbReference type="Pfam" id="PF13087"/>
    </source>
</evidence>
<dbReference type="AlphaFoldDB" id="A0AAD5VUS0"/>
<dbReference type="Pfam" id="PF13604">
    <property type="entry name" value="AAA_30"/>
    <property type="match status" value="1"/>
</dbReference>
<dbReference type="InterPro" id="IPR041679">
    <property type="entry name" value="DNA2/NAM7-like_C"/>
</dbReference>
<comment type="caution">
    <text evidence="2">The sequence shown here is derived from an EMBL/GenBank/DDBJ whole genome shotgun (WGS) entry which is preliminary data.</text>
</comment>
<evidence type="ECO:0000313" key="2">
    <source>
        <dbReference type="EMBL" id="KAJ3570490.1"/>
    </source>
</evidence>
<dbReference type="PANTHER" id="PTHR10887:SF495">
    <property type="entry name" value="HELICASE SENATAXIN ISOFORM X1-RELATED"/>
    <property type="match status" value="1"/>
</dbReference>
<keyword evidence="3" id="KW-1185">Reference proteome</keyword>
<organism evidence="2 3">
    <name type="scientific">Leucocoprinus birnbaumii</name>
    <dbReference type="NCBI Taxonomy" id="56174"/>
    <lineage>
        <taxon>Eukaryota</taxon>
        <taxon>Fungi</taxon>
        <taxon>Dikarya</taxon>
        <taxon>Basidiomycota</taxon>
        <taxon>Agaricomycotina</taxon>
        <taxon>Agaricomycetes</taxon>
        <taxon>Agaricomycetidae</taxon>
        <taxon>Agaricales</taxon>
        <taxon>Agaricineae</taxon>
        <taxon>Agaricaceae</taxon>
        <taxon>Leucocoprinus</taxon>
    </lineage>
</organism>
<dbReference type="EMBL" id="JANIEX010000235">
    <property type="protein sequence ID" value="KAJ3570490.1"/>
    <property type="molecule type" value="Genomic_DNA"/>
</dbReference>
<dbReference type="SUPFAM" id="SSF52540">
    <property type="entry name" value="P-loop containing nucleoside triphosphate hydrolases"/>
    <property type="match status" value="1"/>
</dbReference>
<dbReference type="Proteomes" id="UP001213000">
    <property type="component" value="Unassembled WGS sequence"/>
</dbReference>
<evidence type="ECO:0000313" key="3">
    <source>
        <dbReference type="Proteomes" id="UP001213000"/>
    </source>
</evidence>
<sequence length="777" mass="87222">MSNPRTAYTIQPAISPRHAGHVLVTPVHEDHLTPAILKDFLTTVVDGLIGVAPTYGEQETLNSIAFASAGRVLAVKLSPNCRFAYQKRQILQSLILLNKSYKKYAFRMDKLATSLFRDYSLHISEAVDILSMSPNARHLLLTIVDVLGGEFKVNKSNVRQLFSKEESSKADRSVVATQAWAAYQAALCQPIFVAPYVIDTKLFSSEELIFLSKTIHDAELLRSLKPTAVRNDIESGFDVSQNNKLSVQSSRYKTRIMRPGSNQVLRVEMTQDDRTSTVNARLAHLNGRTAQLDISGASRAEKLSICTIGREDPTAAEALRTSILLKVIQNKDAFLSIPFAQDIWFPNKAPRSSSTSPPDPIPVVFDHRPLNNSQRNAVRAILSDESLKRVVLIQGPPGTGKTTVIAAAVTSIASCRDSDHNVWLVAQSNVAVKNIAEKLADIGFFDFKLLVSKDFHFDWHEHLYDKINDNVIRSDDFVDFAIAAERLLGGSRVILCTLGMLSNDRIAVFTRLVPPSLFIFDEASQIEVGDYIPMLHRFQNSTRKLVFIGDDKQLPPYGQSDIESLQSVFELPHLRKRALFLDTQYRMPVPIGNIISRHVYDGRLKTVHRITTEACCRFIDVPQGREEFRGRSWVNEEQGKVVTALARKLEALRYSYRIITPYDGQRTLIENSLKAQNVPWEDKVFNVDSFQGNEDDFIVISLVRTNRIGFLRELRRVNVMLTRCKKGMIICTNRGFINGVGSESLVAVLAKAVGNEAWVLWKQVLQPNYRPFSLVAP</sequence>
<gene>
    <name evidence="2" type="ORF">NP233_g4368</name>
</gene>
<dbReference type="Gene3D" id="3.40.50.300">
    <property type="entry name" value="P-loop containing nucleotide triphosphate hydrolases"/>
    <property type="match status" value="2"/>
</dbReference>
<proteinExistence type="predicted"/>
<protein>
    <recommendedName>
        <fullName evidence="1">DNA2/NAM7 helicase-like C-terminal domain-containing protein</fullName>
    </recommendedName>
</protein>